<dbReference type="Proteomes" id="UP000001631">
    <property type="component" value="Unassembled WGS sequence"/>
</dbReference>
<keyword evidence="2" id="KW-1185">Reference proteome</keyword>
<accession>C0NSM9</accession>
<dbReference type="GeneID" id="69039175"/>
<dbReference type="AlphaFoldDB" id="C0NSM9"/>
<reference evidence="1" key="1">
    <citation type="submission" date="2009-02" db="EMBL/GenBank/DDBJ databases">
        <title>The Genome Sequence of Ajellomyces capsulatus strain G186AR.</title>
        <authorList>
            <consortium name="The Broad Institute Genome Sequencing Platform"/>
            <person name="Champion M."/>
            <person name="Cuomo C."/>
            <person name="Ma L.-J."/>
            <person name="Henn M.R."/>
            <person name="Sil A."/>
            <person name="Goldman B."/>
            <person name="Young S.K."/>
            <person name="Kodira C.D."/>
            <person name="Zeng Q."/>
            <person name="Koehrsen M."/>
            <person name="Alvarado L."/>
            <person name="Berlin A."/>
            <person name="Borenstein D."/>
            <person name="Chen Z."/>
            <person name="Engels R."/>
            <person name="Freedman E."/>
            <person name="Gellesch M."/>
            <person name="Goldberg J."/>
            <person name="Griggs A."/>
            <person name="Gujja S."/>
            <person name="Heiman D."/>
            <person name="Hepburn T."/>
            <person name="Howarth C."/>
            <person name="Jen D."/>
            <person name="Larson L."/>
            <person name="Lewis B."/>
            <person name="Mehta T."/>
            <person name="Park D."/>
            <person name="Pearson M."/>
            <person name="Roberts A."/>
            <person name="Saif S."/>
            <person name="Shea T."/>
            <person name="Shenoy N."/>
            <person name="Sisk P."/>
            <person name="Stolte C."/>
            <person name="Sykes S."/>
            <person name="Walk T."/>
            <person name="White J."/>
            <person name="Yandava C."/>
            <person name="Klein B."/>
            <person name="McEwen J.G."/>
            <person name="Puccia R."/>
            <person name="Goldman G.H."/>
            <person name="Felipe M.S."/>
            <person name="Nino-Vega G."/>
            <person name="San-Blas G."/>
            <person name="Taylor J."/>
            <person name="Mendoza L."/>
            <person name="Galagan J."/>
            <person name="Nusbaum C."/>
            <person name="Birren B."/>
        </authorList>
    </citation>
    <scope>NUCLEOTIDE SEQUENCE</scope>
    <source>
        <strain evidence="1">G186AR</strain>
    </source>
</reference>
<evidence type="ECO:0000313" key="2">
    <source>
        <dbReference type="Proteomes" id="UP000001631"/>
    </source>
</evidence>
<organism evidence="1 2">
    <name type="scientific">Ajellomyces capsulatus (strain G186AR / H82 / ATCC MYA-2454 / RMSCC 2432)</name>
    <name type="common">Darling's disease fungus</name>
    <name type="synonym">Histoplasma capsulatum</name>
    <dbReference type="NCBI Taxonomy" id="447093"/>
    <lineage>
        <taxon>Eukaryota</taxon>
        <taxon>Fungi</taxon>
        <taxon>Dikarya</taxon>
        <taxon>Ascomycota</taxon>
        <taxon>Pezizomycotina</taxon>
        <taxon>Eurotiomycetes</taxon>
        <taxon>Eurotiomycetidae</taxon>
        <taxon>Onygenales</taxon>
        <taxon>Ajellomycetaceae</taxon>
        <taxon>Histoplasma</taxon>
    </lineage>
</organism>
<dbReference type="EMBL" id="GG663370">
    <property type="protein sequence ID" value="EEH05895.1"/>
    <property type="molecule type" value="Genomic_DNA"/>
</dbReference>
<sequence>MAALGDCGKLSYRFLLNESNTTELKHHMARPYNWKGGPNLQLWPAMAVSIAFPSSLQFDSEYQQTCLETSHLRDSRLFHLILPLKQVCNIEAPGALREALNASANKFAFTIGGKIDCISLGGLASAIQWNSRNGSGNTGRMMFFAYQ</sequence>
<gene>
    <name evidence="1" type="ORF">HCBG_06159</name>
</gene>
<protein>
    <submittedName>
        <fullName evidence="1">Uncharacterized protein</fullName>
    </submittedName>
</protein>
<evidence type="ECO:0000313" key="1">
    <source>
        <dbReference type="EMBL" id="EEH05895.1"/>
    </source>
</evidence>
<dbReference type="RefSeq" id="XP_045286376.1">
    <property type="nucleotide sequence ID" value="XM_045433208.1"/>
</dbReference>
<dbReference type="HOGENOM" id="CLU_1767536_0_0_1"/>
<dbReference type="InParanoid" id="C0NSM9"/>
<name>C0NSM9_AJECG</name>
<proteinExistence type="predicted"/>